<comment type="caution">
    <text evidence="11">The sequence shown here is derived from an EMBL/GenBank/DDBJ whole genome shotgun (WGS) entry which is preliminary data.</text>
</comment>
<dbReference type="Gene3D" id="1.10.287.1260">
    <property type="match status" value="1"/>
</dbReference>
<evidence type="ECO:0000256" key="5">
    <source>
        <dbReference type="ARBA" id="ARBA00022989"/>
    </source>
</evidence>
<evidence type="ECO:0000313" key="11">
    <source>
        <dbReference type="EMBL" id="MDJ1500112.1"/>
    </source>
</evidence>
<dbReference type="Pfam" id="PF00924">
    <property type="entry name" value="MS_channel_2nd"/>
    <property type="match status" value="1"/>
</dbReference>
<dbReference type="PANTHER" id="PTHR30347:SF1">
    <property type="entry name" value="MECHANOSENSITIVE CHANNEL MSCK"/>
    <property type="match status" value="1"/>
</dbReference>
<comment type="similarity">
    <text evidence="2">Belongs to the MscS (TC 1.A.23) family.</text>
</comment>
<dbReference type="InterPro" id="IPR049142">
    <property type="entry name" value="MS_channel_1st"/>
</dbReference>
<dbReference type="InterPro" id="IPR049278">
    <property type="entry name" value="MS_channel_C"/>
</dbReference>
<dbReference type="InterPro" id="IPR010920">
    <property type="entry name" value="LSM_dom_sf"/>
</dbReference>
<organism evidence="11 12">
    <name type="scientific">Xanthocytophaga agilis</name>
    <dbReference type="NCBI Taxonomy" id="3048010"/>
    <lineage>
        <taxon>Bacteria</taxon>
        <taxon>Pseudomonadati</taxon>
        <taxon>Bacteroidota</taxon>
        <taxon>Cytophagia</taxon>
        <taxon>Cytophagales</taxon>
        <taxon>Rhodocytophagaceae</taxon>
        <taxon>Xanthocytophaga</taxon>
    </lineage>
</organism>
<dbReference type="SUPFAM" id="SSF82689">
    <property type="entry name" value="Mechanosensitive channel protein MscS (YggB), C-terminal domain"/>
    <property type="match status" value="1"/>
</dbReference>
<evidence type="ECO:0000256" key="6">
    <source>
        <dbReference type="ARBA" id="ARBA00023136"/>
    </source>
</evidence>
<reference evidence="11" key="1">
    <citation type="submission" date="2023-05" db="EMBL/GenBank/DDBJ databases">
        <authorList>
            <person name="Zhang X."/>
        </authorList>
    </citation>
    <scope>NUCLEOTIDE SEQUENCE</scope>
    <source>
        <strain evidence="11">BD1B2-1</strain>
    </source>
</reference>
<dbReference type="InterPro" id="IPR011066">
    <property type="entry name" value="MscS_channel_C_sf"/>
</dbReference>
<dbReference type="GO" id="GO:0008381">
    <property type="term" value="F:mechanosensitive monoatomic ion channel activity"/>
    <property type="evidence" value="ECO:0007669"/>
    <property type="project" value="UniProtKB-ARBA"/>
</dbReference>
<dbReference type="Gene3D" id="2.30.30.60">
    <property type="match status" value="1"/>
</dbReference>
<comment type="subcellular location">
    <subcellularLocation>
        <location evidence="1">Cell membrane</location>
        <topology evidence="1">Multi-pass membrane protein</topology>
    </subcellularLocation>
</comment>
<dbReference type="InterPro" id="IPR011014">
    <property type="entry name" value="MscS_channel_TM-2"/>
</dbReference>
<sequence>MKDEIIKLLEFSILKVKGFNLTVFDLLAVISIIFVSRWLVWILNKILKRRFFNRLGIDEGRQFTFKLLVKYFIYLISILVAFQFLGIDLSLILAGSAALLVGVGLGLQQTFNDLISGLILLFEGNVHVGDVIEINNLIGRVVSIGIRTSKVETRDAITIIVPNSKFIVDNVINWSNNRTLVRFSVNVRASYETDPETVKKVLLDVVKIHSEFVAEKPAPFVRLQNFSEYAIEYHLMFWTYNVWRIENNKSMIRFTIYRLFKENGISMPFPQREITIKETSIHTSLDNYQKDLDGNARD</sequence>
<evidence type="ECO:0000256" key="2">
    <source>
        <dbReference type="ARBA" id="ARBA00008017"/>
    </source>
</evidence>
<proteinExistence type="inferred from homology"/>
<dbReference type="Pfam" id="PF21082">
    <property type="entry name" value="MS_channel_3rd"/>
    <property type="match status" value="1"/>
</dbReference>
<evidence type="ECO:0000313" key="12">
    <source>
        <dbReference type="Proteomes" id="UP001232063"/>
    </source>
</evidence>
<evidence type="ECO:0000256" key="4">
    <source>
        <dbReference type="ARBA" id="ARBA00022692"/>
    </source>
</evidence>
<dbReference type="EMBL" id="JASJOU010000001">
    <property type="protein sequence ID" value="MDJ1500112.1"/>
    <property type="molecule type" value="Genomic_DNA"/>
</dbReference>
<evidence type="ECO:0000256" key="1">
    <source>
        <dbReference type="ARBA" id="ARBA00004651"/>
    </source>
</evidence>
<evidence type="ECO:0000256" key="3">
    <source>
        <dbReference type="ARBA" id="ARBA00022475"/>
    </source>
</evidence>
<dbReference type="InterPro" id="IPR052702">
    <property type="entry name" value="MscS-like_channel"/>
</dbReference>
<evidence type="ECO:0000256" key="7">
    <source>
        <dbReference type="SAM" id="Phobius"/>
    </source>
</evidence>
<dbReference type="AlphaFoldDB" id="A0AAE3R1Z3"/>
<dbReference type="SUPFAM" id="SSF50182">
    <property type="entry name" value="Sm-like ribonucleoproteins"/>
    <property type="match status" value="1"/>
</dbReference>
<feature type="domain" description="Mechanosensitive ion channel transmembrane helices 2/3" evidence="10">
    <location>
        <begin position="68"/>
        <end position="108"/>
    </location>
</feature>
<evidence type="ECO:0000259" key="9">
    <source>
        <dbReference type="Pfam" id="PF21082"/>
    </source>
</evidence>
<dbReference type="PANTHER" id="PTHR30347">
    <property type="entry name" value="POTASSIUM CHANNEL RELATED"/>
    <property type="match status" value="1"/>
</dbReference>
<protein>
    <submittedName>
        <fullName evidence="11">Mechanosensitive ion channel</fullName>
    </submittedName>
</protein>
<dbReference type="InterPro" id="IPR006685">
    <property type="entry name" value="MscS_channel_2nd"/>
</dbReference>
<gene>
    <name evidence="11" type="ORF">QNI22_05625</name>
</gene>
<dbReference type="Gene3D" id="3.30.70.100">
    <property type="match status" value="1"/>
</dbReference>
<dbReference type="RefSeq" id="WP_314509637.1">
    <property type="nucleotide sequence ID" value="NZ_JASJOU010000001.1"/>
</dbReference>
<keyword evidence="5 7" id="KW-1133">Transmembrane helix</keyword>
<keyword evidence="6 7" id="KW-0472">Membrane</keyword>
<keyword evidence="4 7" id="KW-0812">Transmembrane</keyword>
<feature type="domain" description="Mechanosensitive ion channel MscS C-terminal" evidence="9">
    <location>
        <begin position="185"/>
        <end position="267"/>
    </location>
</feature>
<keyword evidence="12" id="KW-1185">Reference proteome</keyword>
<evidence type="ECO:0000259" key="10">
    <source>
        <dbReference type="Pfam" id="PF21088"/>
    </source>
</evidence>
<dbReference type="SUPFAM" id="SSF82861">
    <property type="entry name" value="Mechanosensitive channel protein MscS (YggB), transmembrane region"/>
    <property type="match status" value="1"/>
</dbReference>
<feature type="transmembrane region" description="Helical" evidence="7">
    <location>
        <begin position="26"/>
        <end position="47"/>
    </location>
</feature>
<dbReference type="InterPro" id="IPR023408">
    <property type="entry name" value="MscS_beta-dom_sf"/>
</dbReference>
<dbReference type="GO" id="GO:0005886">
    <property type="term" value="C:plasma membrane"/>
    <property type="evidence" value="ECO:0007669"/>
    <property type="project" value="UniProtKB-SubCell"/>
</dbReference>
<accession>A0AAE3R1Z3</accession>
<dbReference type="Pfam" id="PF21088">
    <property type="entry name" value="MS_channel_1st"/>
    <property type="match status" value="1"/>
</dbReference>
<dbReference type="Proteomes" id="UP001232063">
    <property type="component" value="Unassembled WGS sequence"/>
</dbReference>
<feature type="domain" description="Mechanosensitive ion channel MscS" evidence="8">
    <location>
        <begin position="110"/>
        <end position="175"/>
    </location>
</feature>
<name>A0AAE3R1Z3_9BACT</name>
<keyword evidence="3" id="KW-1003">Cell membrane</keyword>
<evidence type="ECO:0000259" key="8">
    <source>
        <dbReference type="Pfam" id="PF00924"/>
    </source>
</evidence>
<feature type="transmembrane region" description="Helical" evidence="7">
    <location>
        <begin position="68"/>
        <end position="85"/>
    </location>
</feature>